<dbReference type="InterPro" id="IPR011989">
    <property type="entry name" value="ARM-like"/>
</dbReference>
<dbReference type="STRING" id="318479.A0A0N4UKJ4"/>
<dbReference type="WBParaSite" id="DME_0000826401-mRNA-1">
    <property type="protein sequence ID" value="DME_0000826401-mRNA-1"/>
    <property type="gene ID" value="DME_0000826401"/>
</dbReference>
<reference evidence="8 10" key="2">
    <citation type="submission" date="2018-11" db="EMBL/GenBank/DDBJ databases">
        <authorList>
            <consortium name="Pathogen Informatics"/>
        </authorList>
    </citation>
    <scope>NUCLEOTIDE SEQUENCE [LARGE SCALE GENOMIC DNA]</scope>
</reference>
<evidence type="ECO:0000256" key="4">
    <source>
        <dbReference type="ARBA" id="ARBA00022942"/>
    </source>
</evidence>
<dbReference type="SUPFAM" id="SSF48371">
    <property type="entry name" value="ARM repeat"/>
    <property type="match status" value="1"/>
</dbReference>
<dbReference type="GO" id="GO:0008540">
    <property type="term" value="C:proteasome regulatory particle, base subcomplex"/>
    <property type="evidence" value="ECO:0007669"/>
    <property type="project" value="UniProtKB-UniRule"/>
</dbReference>
<dbReference type="PIRSF" id="PIRSF015947">
    <property type="entry name" value="26S_Psome_Rpn2"/>
    <property type="match status" value="1"/>
</dbReference>
<organism evidence="9 11">
    <name type="scientific">Dracunculus medinensis</name>
    <name type="common">Guinea worm</name>
    <dbReference type="NCBI Taxonomy" id="318479"/>
    <lineage>
        <taxon>Eukaryota</taxon>
        <taxon>Metazoa</taxon>
        <taxon>Ecdysozoa</taxon>
        <taxon>Nematoda</taxon>
        <taxon>Chromadorea</taxon>
        <taxon>Rhabditida</taxon>
        <taxon>Spirurina</taxon>
        <taxon>Dracunculoidea</taxon>
        <taxon>Dracunculidae</taxon>
        <taxon>Dracunculus</taxon>
    </lineage>
</organism>
<feature type="domain" description="26S proteasome non-ATPase regulatory subunit 1/RPN2 N-terminal" evidence="7">
    <location>
        <begin position="70"/>
        <end position="385"/>
    </location>
</feature>
<evidence type="ECO:0000313" key="9">
    <source>
        <dbReference type="Proteomes" id="UP000038040"/>
    </source>
</evidence>
<keyword evidence="10" id="KW-1185">Reference proteome</keyword>
<dbReference type="InterPro" id="IPR016642">
    <property type="entry name" value="26S_Psome_Rpn2"/>
</dbReference>
<keyword evidence="6" id="KW-0472">Membrane</keyword>
<dbReference type="Proteomes" id="UP000038040">
    <property type="component" value="Unplaced"/>
</dbReference>
<dbReference type="OrthoDB" id="261572at2759"/>
<dbReference type="InterPro" id="IPR016024">
    <property type="entry name" value="ARM-type_fold"/>
</dbReference>
<name>A0A0N4UKJ4_DRAME</name>
<reference evidence="11" key="1">
    <citation type="submission" date="2017-02" db="UniProtKB">
        <authorList>
            <consortium name="WormBaseParasite"/>
        </authorList>
    </citation>
    <scope>IDENTIFICATION</scope>
</reference>
<dbReference type="GO" id="GO:0034515">
    <property type="term" value="C:proteasome storage granule"/>
    <property type="evidence" value="ECO:0007669"/>
    <property type="project" value="TreeGrafter"/>
</dbReference>
<dbReference type="GO" id="GO:0043161">
    <property type="term" value="P:proteasome-mediated ubiquitin-dependent protein catabolic process"/>
    <property type="evidence" value="ECO:0007669"/>
    <property type="project" value="TreeGrafter"/>
</dbReference>
<sequence length="672" mass="75180">MLTVMNYCGFGYISMIINLSEVLMALYLLNRWKKRPGGPMNASAFLLALSSEYTPIREKEMIIRAFDDWDILTSTWFEVADYLDVIEKLYENEKFERRHIAALLASKVAYCLGDYSGALNLALAAEDEFKLTPRPMSPYVGYQDEQYVNKMIEQALDTYMTDRCAGNEVDPRLETLINRIFERNMKRKELRYVIGLALDTRRTDMILAAIKAAEDQAALLAETVSKVLESQMNRTFRNQVLDLLLNLFSELEEPDFVSVCQCLIKLEKPDDVAEILNRLVVNQGNGLLLAYQIAFDLYENASQQFINKIEKALIVEPTVFASSETMQTDDQQSVVTDLVEAVCGPEGSLSSKICLKDNTVRERLRSILCGEQTIKHHMQFLIKNNHTDMLILKQMKESVRTASAHNATVIANGLMHLGTTTDDFLRDNLDWISKATNWNKFNAVASLGLIHKGHEANAQKLLEPYLPKGEADQFGFKEGGSLYAYGLIHANHGNAEVIGYLRDQLQRATTSAVRHGACLGLGLAAMGTHDEDVYIQLRDCLYQDDAVTGEAAGLAMGLVMVGGLHGGAFQEMVQYICDTQHDKIQRGLRSGIALLMYGRQEEAEGFISQLMVEHKSNAMLRSTAMCCLALAYAGSGQANIVRRLLVSVANDPNQDVKRFAVIAIGFVLSKFY</sequence>
<evidence type="ECO:0000256" key="6">
    <source>
        <dbReference type="SAM" id="Phobius"/>
    </source>
</evidence>
<dbReference type="Pfam" id="PF01851">
    <property type="entry name" value="PC_rep"/>
    <property type="match status" value="3"/>
</dbReference>
<comment type="function">
    <text evidence="5">Component of the 26S proteasome, a multiprotein complex involved in the ATP-dependent degradation of ubiquitinated proteins. This complex plays a key role in the maintenance of protein homeostasis by removing misfolded or damaged proteins, which could impair cellular functions, and by removing proteins whose functions are no longer required. Therefore, the proteasome participates in numerous cellular processes, including cell cycle progression, apoptosis, or DNA damage repair.</text>
</comment>
<keyword evidence="3" id="KW-0677">Repeat</keyword>
<keyword evidence="6" id="KW-0812">Transmembrane</keyword>
<evidence type="ECO:0000313" key="10">
    <source>
        <dbReference type="Proteomes" id="UP000274756"/>
    </source>
</evidence>
<dbReference type="AlphaFoldDB" id="A0A0N4UKJ4"/>
<evidence type="ECO:0000313" key="11">
    <source>
        <dbReference type="WBParaSite" id="DME_0000826401-mRNA-1"/>
    </source>
</evidence>
<protein>
    <recommendedName>
        <fullName evidence="2 5">26S proteasome non-ATPase regulatory subunit 1</fullName>
    </recommendedName>
</protein>
<dbReference type="PANTHER" id="PTHR10943:SF2">
    <property type="entry name" value="26S PROTEASOME NON-ATPASE REGULATORY SUBUNIT 1"/>
    <property type="match status" value="1"/>
</dbReference>
<evidence type="ECO:0000256" key="3">
    <source>
        <dbReference type="ARBA" id="ARBA00022737"/>
    </source>
</evidence>
<dbReference type="Pfam" id="PF21505">
    <property type="entry name" value="RPN2_N"/>
    <property type="match status" value="1"/>
</dbReference>
<dbReference type="InterPro" id="IPR002015">
    <property type="entry name" value="Proteasome/cyclosome_rpt"/>
</dbReference>
<evidence type="ECO:0000256" key="2">
    <source>
        <dbReference type="ARBA" id="ARBA00014929"/>
    </source>
</evidence>
<feature type="transmembrane region" description="Helical" evidence="6">
    <location>
        <begin position="12"/>
        <end position="30"/>
    </location>
</feature>
<accession>A0A0N4UKJ4</accession>
<dbReference type="PANTHER" id="PTHR10943">
    <property type="entry name" value="26S PROTEASOME NON-ATPASE REGULATORY SUBUNIT"/>
    <property type="match status" value="1"/>
</dbReference>
<comment type="subunit">
    <text evidence="5">Component of the 19S proteasome regulatory particle complex. The 26S proteasome consists of a 20S core particle (CP) and two 19S regulatory subunits (RP).</text>
</comment>
<proteinExistence type="inferred from homology"/>
<dbReference type="Gene3D" id="1.25.10.10">
    <property type="entry name" value="Leucine-rich Repeat Variant"/>
    <property type="match status" value="1"/>
</dbReference>
<dbReference type="GO" id="GO:0042176">
    <property type="term" value="P:regulation of protein catabolic process"/>
    <property type="evidence" value="ECO:0007669"/>
    <property type="project" value="UniProtKB-UniRule"/>
</dbReference>
<comment type="similarity">
    <text evidence="1 5">Belongs to the proteasome subunit S1 family.</text>
</comment>
<dbReference type="Proteomes" id="UP000274756">
    <property type="component" value="Unassembled WGS sequence"/>
</dbReference>
<evidence type="ECO:0000256" key="5">
    <source>
        <dbReference type="PIRNR" id="PIRNR015947"/>
    </source>
</evidence>
<dbReference type="FunFam" id="1.25.10.10:FF:000426">
    <property type="entry name" value="Proteasome 26S subunit, non-ATPase 1"/>
    <property type="match status" value="1"/>
</dbReference>
<evidence type="ECO:0000259" key="7">
    <source>
        <dbReference type="Pfam" id="PF21505"/>
    </source>
</evidence>
<keyword evidence="4 5" id="KW-0647">Proteasome</keyword>
<dbReference type="GO" id="GO:0005634">
    <property type="term" value="C:nucleus"/>
    <property type="evidence" value="ECO:0007669"/>
    <property type="project" value="TreeGrafter"/>
</dbReference>
<dbReference type="EMBL" id="UYYG01001211">
    <property type="protein sequence ID" value="VDN60352.1"/>
    <property type="molecule type" value="Genomic_DNA"/>
</dbReference>
<dbReference type="GO" id="GO:0030234">
    <property type="term" value="F:enzyme regulator activity"/>
    <property type="evidence" value="ECO:0007669"/>
    <property type="project" value="UniProtKB-UniRule"/>
</dbReference>
<dbReference type="InterPro" id="IPR048570">
    <property type="entry name" value="PSMD1_RPN2_N"/>
</dbReference>
<evidence type="ECO:0000313" key="8">
    <source>
        <dbReference type="EMBL" id="VDN60352.1"/>
    </source>
</evidence>
<gene>
    <name evidence="8" type="ORF">DME_LOCUS10325</name>
</gene>
<evidence type="ECO:0000256" key="1">
    <source>
        <dbReference type="ARBA" id="ARBA00006308"/>
    </source>
</evidence>
<keyword evidence="6" id="KW-1133">Transmembrane helix</keyword>